<accession>A0A9D1ZT98</accession>
<feature type="region of interest" description="Disordered" evidence="1">
    <location>
        <begin position="39"/>
        <end position="71"/>
    </location>
</feature>
<dbReference type="EMBL" id="DXCQ01000001">
    <property type="protein sequence ID" value="HIY96051.1"/>
    <property type="molecule type" value="Genomic_DNA"/>
</dbReference>
<reference evidence="2" key="1">
    <citation type="journal article" date="2021" name="PeerJ">
        <title>Extensive microbial diversity within the chicken gut microbiome revealed by metagenomics and culture.</title>
        <authorList>
            <person name="Gilroy R."/>
            <person name="Ravi A."/>
            <person name="Getino M."/>
            <person name="Pursley I."/>
            <person name="Horton D.L."/>
            <person name="Alikhan N.F."/>
            <person name="Baker D."/>
            <person name="Gharbi K."/>
            <person name="Hall N."/>
            <person name="Watson M."/>
            <person name="Adriaenssens E.M."/>
            <person name="Foster-Nyarko E."/>
            <person name="Jarju S."/>
            <person name="Secka A."/>
            <person name="Antonio M."/>
            <person name="Oren A."/>
            <person name="Chaudhuri R.R."/>
            <person name="La Ragione R."/>
            <person name="Hildebrand F."/>
            <person name="Pallen M.J."/>
        </authorList>
    </citation>
    <scope>NUCLEOTIDE SEQUENCE</scope>
    <source>
        <strain evidence="2">1345</strain>
    </source>
</reference>
<dbReference type="Proteomes" id="UP000886750">
    <property type="component" value="Unassembled WGS sequence"/>
</dbReference>
<reference evidence="2" key="2">
    <citation type="submission" date="2021-04" db="EMBL/GenBank/DDBJ databases">
        <authorList>
            <person name="Gilroy R."/>
        </authorList>
    </citation>
    <scope>NUCLEOTIDE SEQUENCE</scope>
    <source>
        <strain evidence="2">1345</strain>
    </source>
</reference>
<name>A0A9D1ZT98_9FIRM</name>
<comment type="caution">
    <text evidence="2">The sequence shown here is derived from an EMBL/GenBank/DDBJ whole genome shotgun (WGS) entry which is preliminary data.</text>
</comment>
<feature type="non-terminal residue" evidence="2">
    <location>
        <position position="1"/>
    </location>
</feature>
<gene>
    <name evidence="2" type="ORF">H9729_00005</name>
</gene>
<organism evidence="2 3">
    <name type="scientific">Candidatus Borkfalkia excrementigallinarum</name>
    <dbReference type="NCBI Taxonomy" id="2838506"/>
    <lineage>
        <taxon>Bacteria</taxon>
        <taxon>Bacillati</taxon>
        <taxon>Bacillota</taxon>
        <taxon>Clostridia</taxon>
        <taxon>Christensenellales</taxon>
        <taxon>Christensenellaceae</taxon>
        <taxon>Candidatus Borkfalkia</taxon>
    </lineage>
</organism>
<evidence type="ECO:0000256" key="1">
    <source>
        <dbReference type="SAM" id="MobiDB-lite"/>
    </source>
</evidence>
<evidence type="ECO:0000313" key="3">
    <source>
        <dbReference type="Proteomes" id="UP000886750"/>
    </source>
</evidence>
<sequence length="116" mass="13058">TMLRDNLLSLCVVFGRAIIKNIKPQTHGKSQRNEIFVNKDGGAEAETSNARQGIVRNRPRAKPRQKGAQIDMRPQSQVLFYHFSPPLSNELHKTIVPARQKCAGFSSRACTRDKKT</sequence>
<proteinExistence type="predicted"/>
<evidence type="ECO:0000313" key="2">
    <source>
        <dbReference type="EMBL" id="HIY96051.1"/>
    </source>
</evidence>
<protein>
    <submittedName>
        <fullName evidence="2">Uncharacterized protein</fullName>
    </submittedName>
</protein>
<dbReference type="AlphaFoldDB" id="A0A9D1ZT98"/>